<dbReference type="GO" id="GO:0006364">
    <property type="term" value="P:rRNA processing"/>
    <property type="evidence" value="ECO:0007669"/>
    <property type="project" value="UniProtKB-UniRule"/>
</dbReference>
<comment type="similarity">
    <text evidence="1 7">Belongs to the endoribonuclease YbeY family.</text>
</comment>
<keyword evidence="5 7" id="KW-0378">Hydrolase</keyword>
<keyword evidence="3 7" id="KW-0479">Metal-binding</keyword>
<sequence>MSADRSPPVALETVRDSELWAALPDAEATVARAVAAAFDEAGLEARADAELAVTLADDARVRALNAEWREKDKPTNVLTFPAFEPDEMADAPMLGDVVLAFETVAAEARDEGKPLADHVSHLVVHGVLHLFGYDHIEDEEAEEMEALETRALARLGVADPYADLALAPEPLLQRP</sequence>
<evidence type="ECO:0000256" key="4">
    <source>
        <dbReference type="ARBA" id="ARBA00022759"/>
    </source>
</evidence>
<dbReference type="GO" id="GO:0005737">
    <property type="term" value="C:cytoplasm"/>
    <property type="evidence" value="ECO:0007669"/>
    <property type="project" value="UniProtKB-SubCell"/>
</dbReference>
<evidence type="ECO:0000256" key="2">
    <source>
        <dbReference type="ARBA" id="ARBA00022722"/>
    </source>
</evidence>
<dbReference type="SUPFAM" id="SSF55486">
    <property type="entry name" value="Metalloproteases ('zincins'), catalytic domain"/>
    <property type="match status" value="1"/>
</dbReference>
<comment type="cofactor">
    <cofactor evidence="7">
        <name>Zn(2+)</name>
        <dbReference type="ChEBI" id="CHEBI:29105"/>
    </cofactor>
    <text evidence="7">Binds 1 zinc ion.</text>
</comment>
<evidence type="ECO:0000313" key="8">
    <source>
        <dbReference type="EMBL" id="GLK81611.1"/>
    </source>
</evidence>
<evidence type="ECO:0000256" key="1">
    <source>
        <dbReference type="ARBA" id="ARBA00010875"/>
    </source>
</evidence>
<accession>A0A9W6N8Q1</accession>
<dbReference type="InterPro" id="IPR020549">
    <property type="entry name" value="YbeY_CS"/>
</dbReference>
<dbReference type="Proteomes" id="UP001143309">
    <property type="component" value="Unassembled WGS sequence"/>
</dbReference>
<keyword evidence="7" id="KW-0690">Ribosome biogenesis</keyword>
<feature type="binding site" evidence="7">
    <location>
        <position position="129"/>
    </location>
    <ligand>
        <name>Zn(2+)</name>
        <dbReference type="ChEBI" id="CHEBI:29105"/>
        <note>catalytic</note>
    </ligand>
</feature>
<reference evidence="8" key="2">
    <citation type="submission" date="2023-01" db="EMBL/GenBank/DDBJ databases">
        <authorList>
            <person name="Sun Q."/>
            <person name="Evtushenko L."/>
        </authorList>
    </citation>
    <scope>NUCLEOTIDE SEQUENCE</scope>
    <source>
        <strain evidence="8">VKM B-2748</strain>
    </source>
</reference>
<dbReference type="InterPro" id="IPR002036">
    <property type="entry name" value="YbeY"/>
</dbReference>
<dbReference type="PANTHER" id="PTHR46986">
    <property type="entry name" value="ENDORIBONUCLEASE YBEY, CHLOROPLASTIC"/>
    <property type="match status" value="1"/>
</dbReference>
<dbReference type="EC" id="3.1.-.-" evidence="7"/>
<protein>
    <recommendedName>
        <fullName evidence="7">Endoribonuclease YbeY</fullName>
        <ecNumber evidence="7">3.1.-.-</ecNumber>
    </recommendedName>
</protein>
<keyword evidence="7" id="KW-0698">rRNA processing</keyword>
<dbReference type="NCBIfam" id="TIGR00043">
    <property type="entry name" value="rRNA maturation RNase YbeY"/>
    <property type="match status" value="1"/>
</dbReference>
<dbReference type="PROSITE" id="PS01306">
    <property type="entry name" value="UPF0054"/>
    <property type="match status" value="1"/>
</dbReference>
<keyword evidence="2 7" id="KW-0540">Nuclease</keyword>
<dbReference type="HAMAP" id="MF_00009">
    <property type="entry name" value="Endoribonucl_YbeY"/>
    <property type="match status" value="1"/>
</dbReference>
<dbReference type="InterPro" id="IPR023091">
    <property type="entry name" value="MetalPrtase_cat_dom_sf_prd"/>
</dbReference>
<comment type="function">
    <text evidence="7">Single strand-specific metallo-endoribonuclease involved in late-stage 70S ribosome quality control and in maturation of the 3' terminus of the 16S rRNA.</text>
</comment>
<dbReference type="RefSeq" id="WP_271202086.1">
    <property type="nucleotide sequence ID" value="NZ_BSFL01000004.1"/>
</dbReference>
<comment type="subcellular location">
    <subcellularLocation>
        <location evidence="7">Cytoplasm</location>
    </subcellularLocation>
</comment>
<feature type="binding site" evidence="7">
    <location>
        <position position="125"/>
    </location>
    <ligand>
        <name>Zn(2+)</name>
        <dbReference type="ChEBI" id="CHEBI:29105"/>
        <note>catalytic</note>
    </ligand>
</feature>
<evidence type="ECO:0000256" key="6">
    <source>
        <dbReference type="ARBA" id="ARBA00022833"/>
    </source>
</evidence>
<evidence type="ECO:0000256" key="5">
    <source>
        <dbReference type="ARBA" id="ARBA00022801"/>
    </source>
</evidence>
<comment type="caution">
    <text evidence="8">The sequence shown here is derived from an EMBL/GenBank/DDBJ whole genome shotgun (WGS) entry which is preliminary data.</text>
</comment>
<dbReference type="EMBL" id="BSFL01000004">
    <property type="protein sequence ID" value="GLK81611.1"/>
    <property type="molecule type" value="Genomic_DNA"/>
</dbReference>
<gene>
    <name evidence="7 8" type="primary">ybeY</name>
    <name evidence="8" type="ORF">GCM10008174_33520</name>
</gene>
<evidence type="ECO:0000313" key="9">
    <source>
        <dbReference type="Proteomes" id="UP001143309"/>
    </source>
</evidence>
<dbReference type="GO" id="GO:0004521">
    <property type="term" value="F:RNA endonuclease activity"/>
    <property type="evidence" value="ECO:0007669"/>
    <property type="project" value="UniProtKB-UniRule"/>
</dbReference>
<proteinExistence type="inferred from homology"/>
<keyword evidence="9" id="KW-1185">Reference proteome</keyword>
<dbReference type="GO" id="GO:0004222">
    <property type="term" value="F:metalloendopeptidase activity"/>
    <property type="evidence" value="ECO:0007669"/>
    <property type="project" value="InterPro"/>
</dbReference>
<evidence type="ECO:0000256" key="7">
    <source>
        <dbReference type="HAMAP-Rule" id="MF_00009"/>
    </source>
</evidence>
<dbReference type="PANTHER" id="PTHR46986:SF1">
    <property type="entry name" value="ENDORIBONUCLEASE YBEY, CHLOROPLASTIC"/>
    <property type="match status" value="1"/>
</dbReference>
<keyword evidence="6 7" id="KW-0862">Zinc</keyword>
<name>A0A9W6N8Q1_9HYPH</name>
<organism evidence="8 9">
    <name type="scientific">Methylopila turkensis</name>
    <dbReference type="NCBI Taxonomy" id="1437816"/>
    <lineage>
        <taxon>Bacteria</taxon>
        <taxon>Pseudomonadati</taxon>
        <taxon>Pseudomonadota</taxon>
        <taxon>Alphaproteobacteria</taxon>
        <taxon>Hyphomicrobiales</taxon>
        <taxon>Methylopilaceae</taxon>
        <taxon>Methylopila</taxon>
    </lineage>
</organism>
<dbReference type="AlphaFoldDB" id="A0A9W6N8Q1"/>
<keyword evidence="7" id="KW-0963">Cytoplasm</keyword>
<dbReference type="GO" id="GO:0008270">
    <property type="term" value="F:zinc ion binding"/>
    <property type="evidence" value="ECO:0007669"/>
    <property type="project" value="UniProtKB-UniRule"/>
</dbReference>
<dbReference type="Gene3D" id="3.40.390.30">
    <property type="entry name" value="Metalloproteases ('zincins'), catalytic domain"/>
    <property type="match status" value="1"/>
</dbReference>
<reference evidence="8" key="1">
    <citation type="journal article" date="2014" name="Int. J. Syst. Evol. Microbiol.">
        <title>Complete genome sequence of Corynebacterium casei LMG S-19264T (=DSM 44701T), isolated from a smear-ripened cheese.</title>
        <authorList>
            <consortium name="US DOE Joint Genome Institute (JGI-PGF)"/>
            <person name="Walter F."/>
            <person name="Albersmeier A."/>
            <person name="Kalinowski J."/>
            <person name="Ruckert C."/>
        </authorList>
    </citation>
    <scope>NUCLEOTIDE SEQUENCE</scope>
    <source>
        <strain evidence="8">VKM B-2748</strain>
    </source>
</reference>
<feature type="binding site" evidence="7">
    <location>
        <position position="135"/>
    </location>
    <ligand>
        <name>Zn(2+)</name>
        <dbReference type="ChEBI" id="CHEBI:29105"/>
        <note>catalytic</note>
    </ligand>
</feature>
<evidence type="ECO:0000256" key="3">
    <source>
        <dbReference type="ARBA" id="ARBA00022723"/>
    </source>
</evidence>
<keyword evidence="4 7" id="KW-0255">Endonuclease</keyword>
<dbReference type="Pfam" id="PF02130">
    <property type="entry name" value="YbeY"/>
    <property type="match status" value="1"/>
</dbReference>